<comment type="caution">
    <text evidence="1">The sequence shown here is derived from an EMBL/GenBank/DDBJ whole genome shotgun (WGS) entry which is preliminary data.</text>
</comment>
<organism evidence="1 2">
    <name type="scientific">Microscilla marina ATCC 23134</name>
    <dbReference type="NCBI Taxonomy" id="313606"/>
    <lineage>
        <taxon>Bacteria</taxon>
        <taxon>Pseudomonadati</taxon>
        <taxon>Bacteroidota</taxon>
        <taxon>Cytophagia</taxon>
        <taxon>Cytophagales</taxon>
        <taxon>Microscillaceae</taxon>
        <taxon>Microscilla</taxon>
    </lineage>
</organism>
<keyword evidence="2" id="KW-1185">Reference proteome</keyword>
<reference evidence="1 2" key="1">
    <citation type="submission" date="2007-01" db="EMBL/GenBank/DDBJ databases">
        <authorList>
            <person name="Haygood M."/>
            <person name="Podell S."/>
            <person name="Anderson C."/>
            <person name="Hopkinson B."/>
            <person name="Roe K."/>
            <person name="Barbeau K."/>
            <person name="Gaasterland T."/>
            <person name="Ferriera S."/>
            <person name="Johnson J."/>
            <person name="Kravitz S."/>
            <person name="Beeson K."/>
            <person name="Sutton G."/>
            <person name="Rogers Y.-H."/>
            <person name="Friedman R."/>
            <person name="Frazier M."/>
            <person name="Venter J.C."/>
        </authorList>
    </citation>
    <scope>NUCLEOTIDE SEQUENCE [LARGE SCALE GENOMIC DNA]</scope>
    <source>
        <strain evidence="1 2">ATCC 23134</strain>
    </source>
</reference>
<dbReference type="AlphaFoldDB" id="A1ZYU0"/>
<proteinExistence type="predicted"/>
<dbReference type="Proteomes" id="UP000004095">
    <property type="component" value="Unassembled WGS sequence"/>
</dbReference>
<evidence type="ECO:0000313" key="1">
    <source>
        <dbReference type="EMBL" id="EAY24437.1"/>
    </source>
</evidence>
<name>A1ZYU0_MICM2</name>
<accession>A1ZYU0</accession>
<gene>
    <name evidence="1" type="ORF">M23134_06291</name>
</gene>
<protein>
    <submittedName>
        <fullName evidence="1">Uncharacterized protein</fullName>
    </submittedName>
</protein>
<dbReference type="EMBL" id="AAWS01000069">
    <property type="protein sequence ID" value="EAY24437.1"/>
    <property type="molecule type" value="Genomic_DNA"/>
</dbReference>
<evidence type="ECO:0000313" key="2">
    <source>
        <dbReference type="Proteomes" id="UP000004095"/>
    </source>
</evidence>
<sequence length="42" mass="4903">MPTFATTHPTFPLIANQENQKLHFFSKSFIWFLSDKNSSSKK</sequence>